<evidence type="ECO:0000313" key="2">
    <source>
        <dbReference type="Proteomes" id="UP000237271"/>
    </source>
</evidence>
<dbReference type="Gene3D" id="2.130.10.10">
    <property type="entry name" value="YVTN repeat-like/Quinoprotein amine dehydrogenase"/>
    <property type="match status" value="1"/>
</dbReference>
<reference evidence="1 2" key="1">
    <citation type="journal article" date="2017" name="Genome Biol. Evol.">
        <title>Phytophthora megakarya and P. palmivora, closely related causal agents of cacao black pod rot, underwent increases in genome sizes and gene numbers by different mechanisms.</title>
        <authorList>
            <person name="Ali S.S."/>
            <person name="Shao J."/>
            <person name="Lary D.J."/>
            <person name="Kronmiller B."/>
            <person name="Shen D."/>
            <person name="Strem M.D."/>
            <person name="Amoako-Attah I."/>
            <person name="Akrofi A.Y."/>
            <person name="Begoude B.A."/>
            <person name="Ten Hoopen G.M."/>
            <person name="Coulibaly K."/>
            <person name="Kebe B.I."/>
            <person name="Melnick R.L."/>
            <person name="Guiltinan M.J."/>
            <person name="Tyler B.M."/>
            <person name="Meinhardt L.W."/>
            <person name="Bailey B.A."/>
        </authorList>
    </citation>
    <scope>NUCLEOTIDE SEQUENCE [LARGE SCALE GENOMIC DNA]</scope>
    <source>
        <strain evidence="2">sbr112.9</strain>
    </source>
</reference>
<organism evidence="1 2">
    <name type="scientific">Phytophthora palmivora</name>
    <dbReference type="NCBI Taxonomy" id="4796"/>
    <lineage>
        <taxon>Eukaryota</taxon>
        <taxon>Sar</taxon>
        <taxon>Stramenopiles</taxon>
        <taxon>Oomycota</taxon>
        <taxon>Peronosporomycetes</taxon>
        <taxon>Peronosporales</taxon>
        <taxon>Peronosporaceae</taxon>
        <taxon>Phytophthora</taxon>
    </lineage>
</organism>
<keyword evidence="2" id="KW-1185">Reference proteome</keyword>
<evidence type="ECO:0000313" key="1">
    <source>
        <dbReference type="EMBL" id="POM74557.1"/>
    </source>
</evidence>
<comment type="caution">
    <text evidence="1">The sequence shown here is derived from an EMBL/GenBank/DDBJ whole genome shotgun (WGS) entry which is preliminary data.</text>
</comment>
<accession>A0A2P4Y9S1</accession>
<dbReference type="AlphaFoldDB" id="A0A2P4Y9S1"/>
<dbReference type="EMBL" id="NCKW01004842">
    <property type="protein sequence ID" value="POM74557.1"/>
    <property type="molecule type" value="Genomic_DNA"/>
</dbReference>
<protein>
    <submittedName>
        <fullName evidence="1">Methylosome protein 50</fullName>
    </submittedName>
</protein>
<sequence length="158" mass="16506">MASQHPAFTSAAQVDAVAACSLPNVLFSDEDDNVEEPELPLLAVAQSQLEGNVWNGGVALLDATTSERLCELQLETGVGSLAWCGADGDVLALGCDDGDVRLAKLSTDVAFAFVPMDVGNDEEDATGWGHDDVVTGVSASTVEKTQLATCSWDLTYVN</sequence>
<dbReference type="SUPFAM" id="SSF50978">
    <property type="entry name" value="WD40 repeat-like"/>
    <property type="match status" value="1"/>
</dbReference>
<gene>
    <name evidence="1" type="ORF">PHPALM_8475</name>
</gene>
<name>A0A2P4Y9S1_9STRA</name>
<dbReference type="OrthoDB" id="10260946at2759"/>
<proteinExistence type="predicted"/>
<dbReference type="Proteomes" id="UP000237271">
    <property type="component" value="Unassembled WGS sequence"/>
</dbReference>
<dbReference type="InterPro" id="IPR036322">
    <property type="entry name" value="WD40_repeat_dom_sf"/>
</dbReference>
<dbReference type="InterPro" id="IPR015943">
    <property type="entry name" value="WD40/YVTN_repeat-like_dom_sf"/>
</dbReference>